<keyword evidence="2" id="KW-0812">Transmembrane</keyword>
<evidence type="ECO:0000256" key="1">
    <source>
        <dbReference type="SAM" id="MobiDB-lite"/>
    </source>
</evidence>
<proteinExistence type="predicted"/>
<reference evidence="3" key="1">
    <citation type="submission" date="2020-04" db="EMBL/GenBank/DDBJ databases">
        <authorList>
            <person name="Chiriac C."/>
            <person name="Salcher M."/>
            <person name="Ghai R."/>
            <person name="Kavagutti S V."/>
        </authorList>
    </citation>
    <scope>NUCLEOTIDE SEQUENCE</scope>
</reference>
<sequence length="98" mass="10824">MARKRYAPEEIHARLVLTVGVALCFTFVVIVIAVLWALVFVTQPMTQSPNDKAFLDGVLVPITLFLTGALSGVLASNGLKSKPQPQRRDMIPDDELFR</sequence>
<feature type="transmembrane region" description="Helical" evidence="2">
    <location>
        <begin position="58"/>
        <end position="79"/>
    </location>
</feature>
<evidence type="ECO:0000313" key="3">
    <source>
        <dbReference type="EMBL" id="CAB4155839.1"/>
    </source>
</evidence>
<name>A0A6J5N9Q5_9CAUD</name>
<dbReference type="EMBL" id="LR796640">
    <property type="protein sequence ID" value="CAB4155839.1"/>
    <property type="molecule type" value="Genomic_DNA"/>
</dbReference>
<protein>
    <submittedName>
        <fullName evidence="3">Uncharacterized protein</fullName>
    </submittedName>
</protein>
<feature type="transmembrane region" description="Helical" evidence="2">
    <location>
        <begin position="12"/>
        <end position="38"/>
    </location>
</feature>
<keyword evidence="2" id="KW-1133">Transmembrane helix</keyword>
<accession>A0A6J5N9Q5</accession>
<keyword evidence="2" id="KW-0472">Membrane</keyword>
<feature type="region of interest" description="Disordered" evidence="1">
    <location>
        <begin position="75"/>
        <end position="98"/>
    </location>
</feature>
<organism evidence="3">
    <name type="scientific">uncultured Caudovirales phage</name>
    <dbReference type="NCBI Taxonomy" id="2100421"/>
    <lineage>
        <taxon>Viruses</taxon>
        <taxon>Duplodnaviria</taxon>
        <taxon>Heunggongvirae</taxon>
        <taxon>Uroviricota</taxon>
        <taxon>Caudoviricetes</taxon>
        <taxon>Peduoviridae</taxon>
        <taxon>Maltschvirus</taxon>
        <taxon>Maltschvirus maltsch</taxon>
    </lineage>
</organism>
<gene>
    <name evidence="3" type="ORF">UFOVP665_28</name>
</gene>
<evidence type="ECO:0000256" key="2">
    <source>
        <dbReference type="SAM" id="Phobius"/>
    </source>
</evidence>
<feature type="compositionally biased region" description="Basic and acidic residues" evidence="1">
    <location>
        <begin position="86"/>
        <end position="98"/>
    </location>
</feature>